<dbReference type="InterPro" id="IPR051063">
    <property type="entry name" value="PDI"/>
</dbReference>
<proteinExistence type="inferred from homology"/>
<gene>
    <name evidence="3" type="ORF">NESM_000180000</name>
</gene>
<accession>A0AAW0F685</accession>
<dbReference type="GO" id="GO:0006457">
    <property type="term" value="P:protein folding"/>
    <property type="evidence" value="ECO:0007669"/>
    <property type="project" value="TreeGrafter"/>
</dbReference>
<dbReference type="InterPro" id="IPR013766">
    <property type="entry name" value="Thioredoxin_domain"/>
</dbReference>
<dbReference type="Gene3D" id="3.40.30.10">
    <property type="entry name" value="Glutaredoxin"/>
    <property type="match status" value="1"/>
</dbReference>
<evidence type="ECO:0000256" key="1">
    <source>
        <dbReference type="ARBA" id="ARBA00006347"/>
    </source>
</evidence>
<evidence type="ECO:0000259" key="2">
    <source>
        <dbReference type="PROSITE" id="PS51352"/>
    </source>
</evidence>
<dbReference type="SUPFAM" id="SSF52833">
    <property type="entry name" value="Thioredoxin-like"/>
    <property type="match status" value="1"/>
</dbReference>
<evidence type="ECO:0000313" key="4">
    <source>
        <dbReference type="Proteomes" id="UP001430356"/>
    </source>
</evidence>
<sequence>MALRLRGVARLALIAMAALVVTFLVAIPLLEAKRSYAANSPSRPMEGVEDVNAENYYDVVGHDQFVLLEFYADWCGYCRDFAPIYAEFGKYVRIRPELQERLIVGKVNAPSAGRIQRRYKVDGYPTVVLVPPNKHVGIEFTDNRDFNELLAFVEREMAKV</sequence>
<comment type="similarity">
    <text evidence="1">Belongs to the protein disulfide isomerase family.</text>
</comment>
<dbReference type="Proteomes" id="UP001430356">
    <property type="component" value="Unassembled WGS sequence"/>
</dbReference>
<dbReference type="Pfam" id="PF00085">
    <property type="entry name" value="Thioredoxin"/>
    <property type="match status" value="1"/>
</dbReference>
<evidence type="ECO:0000313" key="3">
    <source>
        <dbReference type="EMBL" id="KAK7201186.1"/>
    </source>
</evidence>
<protein>
    <submittedName>
        <fullName evidence="3">Thioredoxin</fullName>
    </submittedName>
</protein>
<dbReference type="GO" id="GO:0005783">
    <property type="term" value="C:endoplasmic reticulum"/>
    <property type="evidence" value="ECO:0007669"/>
    <property type="project" value="TreeGrafter"/>
</dbReference>
<keyword evidence="4" id="KW-1185">Reference proteome</keyword>
<dbReference type="EMBL" id="JAECZO010000012">
    <property type="protein sequence ID" value="KAK7201186.1"/>
    <property type="molecule type" value="Genomic_DNA"/>
</dbReference>
<dbReference type="PROSITE" id="PS51352">
    <property type="entry name" value="THIOREDOXIN_2"/>
    <property type="match status" value="1"/>
</dbReference>
<dbReference type="AlphaFoldDB" id="A0AAW0F685"/>
<dbReference type="InterPro" id="IPR036249">
    <property type="entry name" value="Thioredoxin-like_sf"/>
</dbReference>
<dbReference type="PANTHER" id="PTHR45672">
    <property type="entry name" value="PROTEIN DISULFIDE-ISOMERASE C17H9.14C-RELATED"/>
    <property type="match status" value="1"/>
</dbReference>
<feature type="domain" description="Thioredoxin" evidence="2">
    <location>
        <begin position="36"/>
        <end position="158"/>
    </location>
</feature>
<dbReference type="GO" id="GO:0003756">
    <property type="term" value="F:protein disulfide isomerase activity"/>
    <property type="evidence" value="ECO:0007669"/>
    <property type="project" value="TreeGrafter"/>
</dbReference>
<comment type="caution">
    <text evidence="3">The sequence shown here is derived from an EMBL/GenBank/DDBJ whole genome shotgun (WGS) entry which is preliminary data.</text>
</comment>
<dbReference type="PROSITE" id="PS00194">
    <property type="entry name" value="THIOREDOXIN_1"/>
    <property type="match status" value="1"/>
</dbReference>
<dbReference type="InterPro" id="IPR017937">
    <property type="entry name" value="Thioredoxin_CS"/>
</dbReference>
<dbReference type="CDD" id="cd02961">
    <property type="entry name" value="PDI_a_family"/>
    <property type="match status" value="1"/>
</dbReference>
<name>A0AAW0F685_9TRYP</name>
<organism evidence="3 4">
    <name type="scientific">Novymonas esmeraldas</name>
    <dbReference type="NCBI Taxonomy" id="1808958"/>
    <lineage>
        <taxon>Eukaryota</taxon>
        <taxon>Discoba</taxon>
        <taxon>Euglenozoa</taxon>
        <taxon>Kinetoplastea</taxon>
        <taxon>Metakinetoplastina</taxon>
        <taxon>Trypanosomatida</taxon>
        <taxon>Trypanosomatidae</taxon>
        <taxon>Novymonas</taxon>
    </lineage>
</organism>
<dbReference type="PRINTS" id="PR00421">
    <property type="entry name" value="THIOREDOXIN"/>
</dbReference>
<reference evidence="3 4" key="1">
    <citation type="journal article" date="2021" name="MBio">
        <title>A New Model Trypanosomatid, Novymonas esmeraldas: Genomic Perception of Its 'Candidatus Pandoraea novymonadis' Endosymbiont.</title>
        <authorList>
            <person name="Zakharova A."/>
            <person name="Saura A."/>
            <person name="Butenko A."/>
            <person name="Podesvova L."/>
            <person name="Warmusova S."/>
            <person name="Kostygov A.Y."/>
            <person name="Nenarokova A."/>
            <person name="Lukes J."/>
            <person name="Opperdoes F.R."/>
            <person name="Yurchenko V."/>
        </authorList>
    </citation>
    <scope>NUCLEOTIDE SEQUENCE [LARGE SCALE GENOMIC DNA]</scope>
    <source>
        <strain evidence="3 4">E262AT.01</strain>
    </source>
</reference>